<feature type="region of interest" description="Disordered" evidence="1">
    <location>
        <begin position="116"/>
        <end position="148"/>
    </location>
</feature>
<organism evidence="2 3">
    <name type="scientific">Candidatus Polarisedimenticola svalbardensis</name>
    <dbReference type="NCBI Taxonomy" id="2886004"/>
    <lineage>
        <taxon>Bacteria</taxon>
        <taxon>Pseudomonadati</taxon>
        <taxon>Acidobacteriota</taxon>
        <taxon>Candidatus Polarisedimenticolia</taxon>
        <taxon>Candidatus Polarisedimenticolales</taxon>
        <taxon>Candidatus Polarisedimenticolaceae</taxon>
        <taxon>Candidatus Polarisedimenticola</taxon>
    </lineage>
</organism>
<dbReference type="AlphaFoldDB" id="A0A8J6Y1V0"/>
<evidence type="ECO:0008006" key="4">
    <source>
        <dbReference type="Google" id="ProtNLM"/>
    </source>
</evidence>
<sequence length="240" mass="25878">MSQLDPMLRALAERGALELLLKDGARPVFRFDIGDRPVSQTVLERAQIIKLMSELADDNYGTMIADGGPVRFTYSTPDGAAFECVVRAEEGMLGARLVPCGGGKAAEVTPPPVLQPSAPIPVGPELPSELAPESGDPMPASPIPPRRTGVPEIEALLRQQVETDASDLHLAAGERPMFRIHGDMLPAEGREVCSPEETARLLFSIIPPRNKKEFEETNDTSFPQTVRARSGPCCPSRSRG</sequence>
<proteinExistence type="predicted"/>
<dbReference type="EMBL" id="JACXWD010000048">
    <property type="protein sequence ID" value="MBD3868903.1"/>
    <property type="molecule type" value="Genomic_DNA"/>
</dbReference>
<evidence type="ECO:0000313" key="3">
    <source>
        <dbReference type="Proteomes" id="UP000648239"/>
    </source>
</evidence>
<dbReference type="Proteomes" id="UP000648239">
    <property type="component" value="Unassembled WGS sequence"/>
</dbReference>
<reference evidence="2 3" key="1">
    <citation type="submission" date="2020-08" db="EMBL/GenBank/DDBJ databases">
        <title>Acidobacteriota in marine sediments use diverse sulfur dissimilation pathways.</title>
        <authorList>
            <person name="Wasmund K."/>
        </authorList>
    </citation>
    <scope>NUCLEOTIDE SEQUENCE [LARGE SCALE GENOMIC DNA]</scope>
    <source>
        <strain evidence="2">MAG AM4</strain>
    </source>
</reference>
<accession>A0A8J6Y1V0</accession>
<evidence type="ECO:0000313" key="2">
    <source>
        <dbReference type="EMBL" id="MBD3868903.1"/>
    </source>
</evidence>
<evidence type="ECO:0000256" key="1">
    <source>
        <dbReference type="SAM" id="MobiDB-lite"/>
    </source>
</evidence>
<feature type="region of interest" description="Disordered" evidence="1">
    <location>
        <begin position="209"/>
        <end position="240"/>
    </location>
</feature>
<name>A0A8J6Y1V0_9BACT</name>
<comment type="caution">
    <text evidence="2">The sequence shown here is derived from an EMBL/GenBank/DDBJ whole genome shotgun (WGS) entry which is preliminary data.</text>
</comment>
<protein>
    <recommendedName>
        <fullName evidence="4">Bacterial type II secretion system protein E domain-containing protein</fullName>
    </recommendedName>
</protein>
<gene>
    <name evidence="2" type="ORF">IFK94_12315</name>
</gene>
<dbReference type="Gene3D" id="3.30.450.90">
    <property type="match status" value="2"/>
</dbReference>